<dbReference type="Pfam" id="PF26078">
    <property type="entry name" value="Baseplate_J_M"/>
    <property type="match status" value="1"/>
</dbReference>
<evidence type="ECO:0000259" key="1">
    <source>
        <dbReference type="Pfam" id="PF26078"/>
    </source>
</evidence>
<name>A0A8S5SFW0_9CAUD</name>
<protein>
    <submittedName>
        <fullName evidence="3">Baseplate J like protein</fullName>
    </submittedName>
</protein>
<dbReference type="InterPro" id="IPR058531">
    <property type="entry name" value="Baseplate_J_M"/>
</dbReference>
<proteinExistence type="predicted"/>
<reference evidence="3" key="1">
    <citation type="journal article" date="2021" name="Proc. Natl. Acad. Sci. U.S.A.">
        <title>A Catalog of Tens of Thousands of Viruses from Human Metagenomes Reveals Hidden Associations with Chronic Diseases.</title>
        <authorList>
            <person name="Tisza M.J."/>
            <person name="Buck C.B."/>
        </authorList>
    </citation>
    <scope>NUCLEOTIDE SEQUENCE</scope>
    <source>
        <strain evidence="3">CtHMa1</strain>
    </source>
</reference>
<feature type="domain" description="Baseplate J-like C-terminal" evidence="2">
    <location>
        <begin position="146"/>
        <end position="230"/>
    </location>
</feature>
<dbReference type="EMBL" id="BK032590">
    <property type="protein sequence ID" value="DAF49877.1"/>
    <property type="molecule type" value="Genomic_DNA"/>
</dbReference>
<sequence>MDFTADGILARMKGSLKNEDSRIEGSFTMDNLQAVSEELARFNAMLIAPLQDELAAQGSDMGTSGNEKHYVKWAKEATDAQGKRVAGNAKVSSPRDGTGNVYIAIVSTTAQAPTEEEIQIVQEYINTKRPVGANPVVSAAESIDVTIVCEIHKTAGYTEETVKSQIQADVQAHFLEIAFQSGVISLNFFKVSNIISAVNGVSEVVDLTINGKKDSITADYNKFFSLKGVIISVTE</sequence>
<dbReference type="InterPro" id="IPR058530">
    <property type="entry name" value="Baseplate_J-like_C"/>
</dbReference>
<dbReference type="Pfam" id="PF26079">
    <property type="entry name" value="Baseplate_J_C"/>
    <property type="match status" value="1"/>
</dbReference>
<feature type="domain" description="Baseplate J-like central" evidence="1">
    <location>
        <begin position="63"/>
        <end position="137"/>
    </location>
</feature>
<accession>A0A8S5SFW0</accession>
<evidence type="ECO:0000313" key="3">
    <source>
        <dbReference type="EMBL" id="DAF49877.1"/>
    </source>
</evidence>
<organism evidence="3">
    <name type="scientific">Myoviridae sp. ctHMa1</name>
    <dbReference type="NCBI Taxonomy" id="2827671"/>
    <lineage>
        <taxon>Viruses</taxon>
        <taxon>Duplodnaviria</taxon>
        <taxon>Heunggongvirae</taxon>
        <taxon>Uroviricota</taxon>
        <taxon>Caudoviricetes</taxon>
    </lineage>
</organism>
<evidence type="ECO:0000259" key="2">
    <source>
        <dbReference type="Pfam" id="PF26079"/>
    </source>
</evidence>